<sequence>MESNEILIDKSTTSNNNVNDNGDNCSMTITTPIILPIIDPTNYKSSETYLDDRLEFQQYWEENQNSSIAILEYLEKFSKTNLNKFIHSILYIIEWSCMHQKQNLPLYLANIDDYQKNRLKLPNFNDDSDNEKIFTEIYCKHFQQLLYEFFDVYFRYHRYMTSINDLLSIFPQLKWLMLQQSNNVGHYLCQLMARTQQSDTIGFIFDMIFQDLDFSHNNNDDDKSIQLDALIIVFIKCDGSFRIIEKQFHRYDKKIFEKFLQLLDECLLNNRKLYNYYQHYQLEDYPIRTQKMIKRLLNRIHYNLDDSNAFQCTPRHIETSNWETLAYLIKSRFRMKNISNEAFYELSKKLIDDSPEIEYKFQSCLKKLGPIELQKYWDYLRDNDLTQRSCPSFICDRNFLIDSIRLTTNQPCSQRSCFQNNHHNDCSMIRQQQQQQQYYKGKPNENFSIHFISDEQSLYNMLYVHLPHENIMAIDAEWLPIFSYRRHKISIIQIALRKICFIIDLVDFTTKKSDEFRRLWLQEFCGKYLSNAEYMKIGYGITQDLDILGYSTGQMTNLNLNGNCDLARSSRHLVQFLSDQSVRHYNKIAAQIKRSKTVLESSSRSNNGGNNSNQFQGLSMLTYVMFGYSLDKLERQSDWNRRPLRHSQLLYASLDAYCLIDIYDKIHFIGQQFHFENVKEFLQYVMANTIVENN</sequence>
<dbReference type="InterPro" id="IPR036397">
    <property type="entry name" value="RNaseH_sf"/>
</dbReference>
<dbReference type="OMA" id="WQINELM"/>
<keyword evidence="3" id="KW-0540">Nuclease</keyword>
<organism evidence="2 3">
    <name type="scientific">Dermatophagoides pteronyssinus</name>
    <name type="common">European house dust mite</name>
    <dbReference type="NCBI Taxonomy" id="6956"/>
    <lineage>
        <taxon>Eukaryota</taxon>
        <taxon>Metazoa</taxon>
        <taxon>Ecdysozoa</taxon>
        <taxon>Arthropoda</taxon>
        <taxon>Chelicerata</taxon>
        <taxon>Arachnida</taxon>
        <taxon>Acari</taxon>
        <taxon>Acariformes</taxon>
        <taxon>Sarcoptiformes</taxon>
        <taxon>Astigmata</taxon>
        <taxon>Psoroptidia</taxon>
        <taxon>Analgoidea</taxon>
        <taxon>Pyroglyphidae</taxon>
        <taxon>Dermatophagoidinae</taxon>
        <taxon>Dermatophagoides</taxon>
    </lineage>
</organism>
<protein>
    <submittedName>
        <fullName evidence="3">Exonuclease mut-7 homolog</fullName>
    </submittedName>
</protein>
<dbReference type="Proteomes" id="UP000515146">
    <property type="component" value="Unplaced"/>
</dbReference>
<dbReference type="Gene3D" id="3.30.420.10">
    <property type="entry name" value="Ribonuclease H-like superfamily/Ribonuclease H"/>
    <property type="match status" value="1"/>
</dbReference>
<dbReference type="OrthoDB" id="18193at2759"/>
<keyword evidence="3" id="KW-0269">Exonuclease</keyword>
<proteinExistence type="predicted"/>
<evidence type="ECO:0000259" key="1">
    <source>
        <dbReference type="Pfam" id="PF01612"/>
    </source>
</evidence>
<evidence type="ECO:0000313" key="3">
    <source>
        <dbReference type="RefSeq" id="XP_027203755.1"/>
    </source>
</evidence>
<dbReference type="PANTHER" id="PTHR47765">
    <property type="entry name" value="3'-5' EXONUCLEASE DOMAIN-CONTAINING PROTEIN"/>
    <property type="match status" value="1"/>
</dbReference>
<dbReference type="InterPro" id="IPR012337">
    <property type="entry name" value="RNaseH-like_sf"/>
</dbReference>
<dbReference type="InterPro" id="IPR052408">
    <property type="entry name" value="Exonuclease_MUT-7-like"/>
</dbReference>
<dbReference type="PANTHER" id="PTHR47765:SF2">
    <property type="entry name" value="EXONUCLEASE MUT-7 HOMOLOG"/>
    <property type="match status" value="1"/>
</dbReference>
<evidence type="ECO:0000313" key="2">
    <source>
        <dbReference type="Proteomes" id="UP000515146"/>
    </source>
</evidence>
<dbReference type="Pfam" id="PF01612">
    <property type="entry name" value="DNA_pol_A_exo1"/>
    <property type="match status" value="1"/>
</dbReference>
<accession>A0A6P6YET4</accession>
<dbReference type="InterPro" id="IPR002562">
    <property type="entry name" value="3'-5'_exonuclease_dom"/>
</dbReference>
<dbReference type="AlphaFoldDB" id="A0A6P6YET4"/>
<dbReference type="SUPFAM" id="SSF53098">
    <property type="entry name" value="Ribonuclease H-like"/>
    <property type="match status" value="1"/>
</dbReference>
<dbReference type="InParanoid" id="A0A6P6YET4"/>
<dbReference type="KEGG" id="dpte:113797550"/>
<feature type="domain" description="3'-5' exonuclease" evidence="1">
    <location>
        <begin position="450"/>
        <end position="666"/>
    </location>
</feature>
<keyword evidence="2" id="KW-1185">Reference proteome</keyword>
<reference evidence="3" key="1">
    <citation type="submission" date="2025-08" db="UniProtKB">
        <authorList>
            <consortium name="RefSeq"/>
        </authorList>
    </citation>
    <scope>IDENTIFICATION</scope>
    <source>
        <strain evidence="3">Airmid</strain>
    </source>
</reference>
<dbReference type="GO" id="GO:0006139">
    <property type="term" value="P:nucleobase-containing compound metabolic process"/>
    <property type="evidence" value="ECO:0007669"/>
    <property type="project" value="InterPro"/>
</dbReference>
<dbReference type="RefSeq" id="XP_027203755.1">
    <property type="nucleotide sequence ID" value="XM_027347954.1"/>
</dbReference>
<dbReference type="GO" id="GO:0003676">
    <property type="term" value="F:nucleic acid binding"/>
    <property type="evidence" value="ECO:0007669"/>
    <property type="project" value="InterPro"/>
</dbReference>
<name>A0A6P6YET4_DERPT</name>
<dbReference type="GO" id="GO:0008408">
    <property type="term" value="F:3'-5' exonuclease activity"/>
    <property type="evidence" value="ECO:0007669"/>
    <property type="project" value="InterPro"/>
</dbReference>
<keyword evidence="3" id="KW-0378">Hydrolase</keyword>
<gene>
    <name evidence="3" type="primary">LOC113797550</name>
</gene>
<dbReference type="CTD" id="35385"/>